<feature type="domain" description="Major facilitator superfamily (MFS) profile" evidence="10">
    <location>
        <begin position="3"/>
        <end position="503"/>
    </location>
</feature>
<keyword evidence="5 9" id="KW-0812">Transmembrane</keyword>
<evidence type="ECO:0000313" key="12">
    <source>
        <dbReference type="Proteomes" id="UP000244900"/>
    </source>
</evidence>
<dbReference type="SUPFAM" id="SSF103473">
    <property type="entry name" value="MFS general substrate transporter"/>
    <property type="match status" value="1"/>
</dbReference>
<keyword evidence="8" id="KW-0046">Antibiotic resistance</keyword>
<feature type="transmembrane region" description="Helical" evidence="9">
    <location>
        <begin position="323"/>
        <end position="342"/>
    </location>
</feature>
<dbReference type="NCBIfam" id="TIGR00711">
    <property type="entry name" value="efflux_EmrB"/>
    <property type="match status" value="1"/>
</dbReference>
<comment type="subcellular location">
    <subcellularLocation>
        <location evidence="1">Cell membrane</location>
        <topology evidence="1">Multi-pass membrane protein</topology>
    </subcellularLocation>
</comment>
<dbReference type="AlphaFoldDB" id="A0A2S1T0G3"/>
<feature type="transmembrane region" description="Helical" evidence="9">
    <location>
        <begin position="215"/>
        <end position="236"/>
    </location>
</feature>
<dbReference type="PROSITE" id="PS00216">
    <property type="entry name" value="SUGAR_TRANSPORT_1"/>
    <property type="match status" value="1"/>
</dbReference>
<keyword evidence="4" id="KW-1003">Cell membrane</keyword>
<dbReference type="InterPro" id="IPR005829">
    <property type="entry name" value="Sugar_transporter_CS"/>
</dbReference>
<dbReference type="KEGG" id="stir:DDW44_27605"/>
<dbReference type="GO" id="GO:0005886">
    <property type="term" value="C:plasma membrane"/>
    <property type="evidence" value="ECO:0007669"/>
    <property type="project" value="UniProtKB-SubCell"/>
</dbReference>
<dbReference type="CDD" id="cd17321">
    <property type="entry name" value="MFS_MMR_MDR_like"/>
    <property type="match status" value="1"/>
</dbReference>
<evidence type="ECO:0000259" key="10">
    <source>
        <dbReference type="PROSITE" id="PS50850"/>
    </source>
</evidence>
<dbReference type="InterPro" id="IPR036259">
    <property type="entry name" value="MFS_trans_sf"/>
</dbReference>
<proteinExistence type="inferred from homology"/>
<dbReference type="InterPro" id="IPR004638">
    <property type="entry name" value="EmrB-like"/>
</dbReference>
<evidence type="ECO:0000256" key="9">
    <source>
        <dbReference type="SAM" id="Phobius"/>
    </source>
</evidence>
<dbReference type="PROSITE" id="PS50850">
    <property type="entry name" value="MFS"/>
    <property type="match status" value="1"/>
</dbReference>
<keyword evidence="6 9" id="KW-1133">Transmembrane helix</keyword>
<gene>
    <name evidence="11" type="ORF">DDW44_27605</name>
</gene>
<feature type="transmembrane region" description="Helical" evidence="9">
    <location>
        <begin position="257"/>
        <end position="282"/>
    </location>
</feature>
<dbReference type="InterPro" id="IPR011701">
    <property type="entry name" value="MFS"/>
</dbReference>
<dbReference type="GO" id="GO:0022857">
    <property type="term" value="F:transmembrane transporter activity"/>
    <property type="evidence" value="ECO:0007669"/>
    <property type="project" value="InterPro"/>
</dbReference>
<feature type="transmembrane region" description="Helical" evidence="9">
    <location>
        <begin position="156"/>
        <end position="179"/>
    </location>
</feature>
<dbReference type="PANTHER" id="PTHR42718:SF9">
    <property type="entry name" value="MAJOR FACILITATOR SUPERFAMILY MULTIDRUG TRANSPORTER MFSC"/>
    <property type="match status" value="1"/>
</dbReference>
<feature type="transmembrane region" description="Helical" evidence="9">
    <location>
        <begin position="69"/>
        <end position="91"/>
    </location>
</feature>
<dbReference type="Gene3D" id="1.20.1720.10">
    <property type="entry name" value="Multidrug resistance protein D"/>
    <property type="match status" value="1"/>
</dbReference>
<evidence type="ECO:0000313" key="11">
    <source>
        <dbReference type="EMBL" id="AWI32142.1"/>
    </source>
</evidence>
<feature type="transmembrane region" description="Helical" evidence="9">
    <location>
        <begin position="392"/>
        <end position="410"/>
    </location>
</feature>
<reference evidence="11 12" key="1">
    <citation type="submission" date="2018-05" db="EMBL/GenBank/DDBJ databases">
        <title>Complete genome sequence of sponge-derived Streptomyces sp. HNM0039.</title>
        <authorList>
            <person name="Huang X."/>
            <person name="Zhou S."/>
        </authorList>
    </citation>
    <scope>NUCLEOTIDE SEQUENCE [LARGE SCALE GENOMIC DNA]</scope>
    <source>
        <strain evidence="11 12">HNM0039</strain>
    </source>
</reference>
<evidence type="ECO:0000256" key="2">
    <source>
        <dbReference type="ARBA" id="ARBA00008537"/>
    </source>
</evidence>
<sequence>MLTIVATGLGLFMVFLDALIANVALPDIQRDFGVGESGLQWVVAAYSIGMAVFIMAGATAADRFGRRRLYVAGVSVFTLASAAAGLAPGLLPMAVARAVQGIGAATVTVTSLALVSAAFPDDDERAKAIGLWTGVASVATALGPTVGGVLTESISWRAVFMVNVPVGALVLVLTLRHVAESRQETARGFDWPGQALFVVAVGSLAYGLIQGQKAGWTSSGILTLLAVGGVGLVVFARYEYRNPHPMMDVRLFRNRAYAVGIATIFSAFFSAYGMLLVVTQYFQNVEAYSPASAGLLILPFAFNIMLLSPIAGRLAARFGPLPVARSGQPLLVAGLTVIALGMPVSVAVVAAGLFLCGAGVALLVTPVTALAMNAVPVDRAGMASGIMSAQRAIGSTFGFAVLGSILAVWLGRTLGADLRQAVPDATARRAIADRIVQEANPYAYAAEIGPGRPLPGASPEQQHAIVKAATRDFIQGCQISVGVAAALCAVTMVLLWTVAGGGTESRAAR</sequence>
<feature type="transmembrane region" description="Helical" evidence="9">
    <location>
        <begin position="97"/>
        <end position="119"/>
    </location>
</feature>
<accession>A0A2S1T0G3</accession>
<name>A0A2S1T0G3_9ACTN</name>
<evidence type="ECO:0000256" key="1">
    <source>
        <dbReference type="ARBA" id="ARBA00004651"/>
    </source>
</evidence>
<keyword evidence="12" id="KW-1185">Reference proteome</keyword>
<keyword evidence="3" id="KW-0813">Transport</keyword>
<dbReference type="Gene3D" id="1.20.1250.20">
    <property type="entry name" value="MFS general substrate transporter like domains"/>
    <property type="match status" value="1"/>
</dbReference>
<dbReference type="Pfam" id="PF07690">
    <property type="entry name" value="MFS_1"/>
    <property type="match status" value="1"/>
</dbReference>
<evidence type="ECO:0000256" key="7">
    <source>
        <dbReference type="ARBA" id="ARBA00023136"/>
    </source>
</evidence>
<organism evidence="11 12">
    <name type="scientific">Streptomyces tirandamycinicus</name>
    <dbReference type="NCBI Taxonomy" id="2174846"/>
    <lineage>
        <taxon>Bacteria</taxon>
        <taxon>Bacillati</taxon>
        <taxon>Actinomycetota</taxon>
        <taxon>Actinomycetes</taxon>
        <taxon>Kitasatosporales</taxon>
        <taxon>Streptomycetaceae</taxon>
        <taxon>Streptomyces</taxon>
    </lineage>
</organism>
<evidence type="ECO:0000256" key="8">
    <source>
        <dbReference type="ARBA" id="ARBA00023251"/>
    </source>
</evidence>
<dbReference type="Proteomes" id="UP000244900">
    <property type="component" value="Chromosome"/>
</dbReference>
<feature type="transmembrane region" description="Helical" evidence="9">
    <location>
        <begin position="348"/>
        <end position="371"/>
    </location>
</feature>
<feature type="transmembrane region" description="Helical" evidence="9">
    <location>
        <begin position="479"/>
        <end position="499"/>
    </location>
</feature>
<feature type="transmembrane region" description="Helical" evidence="9">
    <location>
        <begin position="37"/>
        <end position="57"/>
    </location>
</feature>
<dbReference type="PANTHER" id="PTHR42718">
    <property type="entry name" value="MAJOR FACILITATOR SUPERFAMILY MULTIDRUG TRANSPORTER MFSC"/>
    <property type="match status" value="1"/>
</dbReference>
<dbReference type="EMBL" id="CP029188">
    <property type="protein sequence ID" value="AWI32142.1"/>
    <property type="molecule type" value="Genomic_DNA"/>
</dbReference>
<feature type="transmembrane region" description="Helical" evidence="9">
    <location>
        <begin position="288"/>
        <end position="311"/>
    </location>
</feature>
<protein>
    <submittedName>
        <fullName evidence="11">MFS transporter</fullName>
    </submittedName>
</protein>
<evidence type="ECO:0000256" key="4">
    <source>
        <dbReference type="ARBA" id="ARBA00022475"/>
    </source>
</evidence>
<feature type="transmembrane region" description="Helical" evidence="9">
    <location>
        <begin position="131"/>
        <end position="150"/>
    </location>
</feature>
<feature type="transmembrane region" description="Helical" evidence="9">
    <location>
        <begin position="191"/>
        <end position="209"/>
    </location>
</feature>
<evidence type="ECO:0000256" key="6">
    <source>
        <dbReference type="ARBA" id="ARBA00022989"/>
    </source>
</evidence>
<dbReference type="OrthoDB" id="7375466at2"/>
<dbReference type="InterPro" id="IPR020846">
    <property type="entry name" value="MFS_dom"/>
</dbReference>
<dbReference type="GO" id="GO:0046677">
    <property type="term" value="P:response to antibiotic"/>
    <property type="evidence" value="ECO:0007669"/>
    <property type="project" value="UniProtKB-KW"/>
</dbReference>
<comment type="similarity">
    <text evidence="2">Belongs to the major facilitator superfamily. EmrB family.</text>
</comment>
<dbReference type="PRINTS" id="PR01036">
    <property type="entry name" value="TCRTETB"/>
</dbReference>
<keyword evidence="7 9" id="KW-0472">Membrane</keyword>
<evidence type="ECO:0000256" key="3">
    <source>
        <dbReference type="ARBA" id="ARBA00022448"/>
    </source>
</evidence>
<evidence type="ECO:0000256" key="5">
    <source>
        <dbReference type="ARBA" id="ARBA00022692"/>
    </source>
</evidence>